<organism evidence="9 10">
    <name type="scientific">Dendrothele bispora (strain CBS 962.96)</name>
    <dbReference type="NCBI Taxonomy" id="1314807"/>
    <lineage>
        <taxon>Eukaryota</taxon>
        <taxon>Fungi</taxon>
        <taxon>Dikarya</taxon>
        <taxon>Basidiomycota</taxon>
        <taxon>Agaricomycotina</taxon>
        <taxon>Agaricomycetes</taxon>
        <taxon>Agaricomycetidae</taxon>
        <taxon>Agaricales</taxon>
        <taxon>Agaricales incertae sedis</taxon>
        <taxon>Dendrothele</taxon>
    </lineage>
</organism>
<dbReference type="OrthoDB" id="270293at2759"/>
<keyword evidence="4 6" id="KW-1133">Transmembrane helix</keyword>
<dbReference type="GO" id="GO:0000139">
    <property type="term" value="C:Golgi membrane"/>
    <property type="evidence" value="ECO:0007669"/>
    <property type="project" value="TreeGrafter"/>
</dbReference>
<evidence type="ECO:0000256" key="7">
    <source>
        <dbReference type="SAM" id="SignalP"/>
    </source>
</evidence>
<dbReference type="SUPFAM" id="SSF49899">
    <property type="entry name" value="Concanavalin A-like lectins/glucanases"/>
    <property type="match status" value="1"/>
</dbReference>
<dbReference type="Proteomes" id="UP000297245">
    <property type="component" value="Unassembled WGS sequence"/>
</dbReference>
<dbReference type="CDD" id="cd07308">
    <property type="entry name" value="lectin_leg-like"/>
    <property type="match status" value="1"/>
</dbReference>
<dbReference type="PROSITE" id="PS51328">
    <property type="entry name" value="L_LECTIN_LIKE"/>
    <property type="match status" value="1"/>
</dbReference>
<keyword evidence="3 7" id="KW-0732">Signal</keyword>
<reference evidence="9 10" key="1">
    <citation type="journal article" date="2019" name="Nat. Ecol. Evol.">
        <title>Megaphylogeny resolves global patterns of mushroom evolution.</title>
        <authorList>
            <person name="Varga T."/>
            <person name="Krizsan K."/>
            <person name="Foldi C."/>
            <person name="Dima B."/>
            <person name="Sanchez-Garcia M."/>
            <person name="Sanchez-Ramirez S."/>
            <person name="Szollosi G.J."/>
            <person name="Szarkandi J.G."/>
            <person name="Papp V."/>
            <person name="Albert L."/>
            <person name="Andreopoulos W."/>
            <person name="Angelini C."/>
            <person name="Antonin V."/>
            <person name="Barry K.W."/>
            <person name="Bougher N.L."/>
            <person name="Buchanan P."/>
            <person name="Buyck B."/>
            <person name="Bense V."/>
            <person name="Catcheside P."/>
            <person name="Chovatia M."/>
            <person name="Cooper J."/>
            <person name="Damon W."/>
            <person name="Desjardin D."/>
            <person name="Finy P."/>
            <person name="Geml J."/>
            <person name="Haridas S."/>
            <person name="Hughes K."/>
            <person name="Justo A."/>
            <person name="Karasinski D."/>
            <person name="Kautmanova I."/>
            <person name="Kiss B."/>
            <person name="Kocsube S."/>
            <person name="Kotiranta H."/>
            <person name="LaButti K.M."/>
            <person name="Lechner B.E."/>
            <person name="Liimatainen K."/>
            <person name="Lipzen A."/>
            <person name="Lukacs Z."/>
            <person name="Mihaltcheva S."/>
            <person name="Morgado L.N."/>
            <person name="Niskanen T."/>
            <person name="Noordeloos M.E."/>
            <person name="Ohm R.A."/>
            <person name="Ortiz-Santana B."/>
            <person name="Ovrebo C."/>
            <person name="Racz N."/>
            <person name="Riley R."/>
            <person name="Savchenko A."/>
            <person name="Shiryaev A."/>
            <person name="Soop K."/>
            <person name="Spirin V."/>
            <person name="Szebenyi C."/>
            <person name="Tomsovsky M."/>
            <person name="Tulloss R.E."/>
            <person name="Uehling J."/>
            <person name="Grigoriev I.V."/>
            <person name="Vagvolgyi C."/>
            <person name="Papp T."/>
            <person name="Martin F.M."/>
            <person name="Miettinen O."/>
            <person name="Hibbett D.S."/>
            <person name="Nagy L.G."/>
        </authorList>
    </citation>
    <scope>NUCLEOTIDE SEQUENCE [LARGE SCALE GENOMIC DNA]</scope>
    <source>
        <strain evidence="9 10">CBS 962.96</strain>
    </source>
</reference>
<dbReference type="GO" id="GO:0006888">
    <property type="term" value="P:endoplasmic reticulum to Golgi vesicle-mediated transport"/>
    <property type="evidence" value="ECO:0007669"/>
    <property type="project" value="TreeGrafter"/>
</dbReference>
<evidence type="ECO:0000256" key="3">
    <source>
        <dbReference type="ARBA" id="ARBA00022729"/>
    </source>
</evidence>
<comment type="subcellular location">
    <subcellularLocation>
        <location evidence="1">Membrane</location>
        <topology evidence="1">Single-pass type I membrane protein</topology>
    </subcellularLocation>
</comment>
<dbReference type="Gene3D" id="2.60.120.200">
    <property type="match status" value="1"/>
</dbReference>
<keyword evidence="2 6" id="KW-0812">Transmembrane</keyword>
<dbReference type="PANTHER" id="PTHR12223:SF45">
    <property type="entry name" value="RE50040P"/>
    <property type="match status" value="1"/>
</dbReference>
<protein>
    <recommendedName>
        <fullName evidence="8">L-type lectin-like domain-containing protein</fullName>
    </recommendedName>
</protein>
<proteinExistence type="predicted"/>
<dbReference type="GO" id="GO:0005789">
    <property type="term" value="C:endoplasmic reticulum membrane"/>
    <property type="evidence" value="ECO:0007669"/>
    <property type="project" value="TreeGrafter"/>
</dbReference>
<feature type="transmembrane region" description="Helical" evidence="6">
    <location>
        <begin position="291"/>
        <end position="312"/>
    </location>
</feature>
<feature type="domain" description="L-type lectin-like" evidence="8">
    <location>
        <begin position="42"/>
        <end position="265"/>
    </location>
</feature>
<accession>A0A4S8LKT6</accession>
<evidence type="ECO:0000256" key="1">
    <source>
        <dbReference type="ARBA" id="ARBA00004479"/>
    </source>
</evidence>
<dbReference type="EMBL" id="ML179357">
    <property type="protein sequence ID" value="THU89774.1"/>
    <property type="molecule type" value="Genomic_DNA"/>
</dbReference>
<evidence type="ECO:0000256" key="5">
    <source>
        <dbReference type="ARBA" id="ARBA00023136"/>
    </source>
</evidence>
<dbReference type="GO" id="GO:0005537">
    <property type="term" value="F:D-mannose binding"/>
    <property type="evidence" value="ECO:0007669"/>
    <property type="project" value="TreeGrafter"/>
</dbReference>
<dbReference type="FunFam" id="2.60.120.200:FF:000095">
    <property type="entry name" value="Lectin family integral membrane protein"/>
    <property type="match status" value="1"/>
</dbReference>
<evidence type="ECO:0000256" key="2">
    <source>
        <dbReference type="ARBA" id="ARBA00022692"/>
    </source>
</evidence>
<name>A0A4S8LKT6_DENBC</name>
<feature type="chain" id="PRO_5020253420" description="L-type lectin-like domain-containing protein" evidence="7">
    <location>
        <begin position="27"/>
        <end position="363"/>
    </location>
</feature>
<keyword evidence="5 6" id="KW-0472">Membrane</keyword>
<dbReference type="InterPro" id="IPR005052">
    <property type="entry name" value="Lectin_leg"/>
</dbReference>
<evidence type="ECO:0000313" key="10">
    <source>
        <dbReference type="Proteomes" id="UP000297245"/>
    </source>
</evidence>
<sequence>MLSRFNGHFWLLLWAVNIFLVGYAQAAEEIKTKLGNQTIERTVQLRTHSIFAPYIDQDLQNRWWDFGADAYINTNKHIRLTRNKPSQMGWLWSRLPLTASNWVVEVEFKVSGDSSHLFGDGIAIWFTKERAKPGPVFGSIDNFNGLGIFLDTYANTRHPYAFPRVTSMLGDGKTSYNYGNDGEGQELGACSANYRRTNVATKLKITYVKDTFVDVKVQYKAWDDWSDCFYAEGISLPSSPYLGFSAQTGDVSDNHDIIAISTYSAITKAPEKTSKSSSKSKLVPSVSSSTWSGFFFKLFLLVGVCVGGYYGWMEYKRRNSYRGGYGGSGGFGGMQMGGAGGMFGSGSGGNGGFGGMYSNAKRF</sequence>
<dbReference type="PANTHER" id="PTHR12223">
    <property type="entry name" value="VESICULAR MANNOSE-BINDING LECTIN"/>
    <property type="match status" value="1"/>
</dbReference>
<dbReference type="InterPro" id="IPR013320">
    <property type="entry name" value="ConA-like_dom_sf"/>
</dbReference>
<dbReference type="GO" id="GO:0030134">
    <property type="term" value="C:COPII-coated ER to Golgi transport vesicle"/>
    <property type="evidence" value="ECO:0007669"/>
    <property type="project" value="TreeGrafter"/>
</dbReference>
<dbReference type="AlphaFoldDB" id="A0A4S8LKT6"/>
<dbReference type="Pfam" id="PF03388">
    <property type="entry name" value="Lectin_leg-like"/>
    <property type="match status" value="1"/>
</dbReference>
<gene>
    <name evidence="9" type="ORF">K435DRAFT_830296</name>
</gene>
<evidence type="ECO:0000256" key="4">
    <source>
        <dbReference type="ARBA" id="ARBA00022989"/>
    </source>
</evidence>
<evidence type="ECO:0000313" key="9">
    <source>
        <dbReference type="EMBL" id="THU89774.1"/>
    </source>
</evidence>
<evidence type="ECO:0000259" key="8">
    <source>
        <dbReference type="PROSITE" id="PS51328"/>
    </source>
</evidence>
<feature type="signal peptide" evidence="7">
    <location>
        <begin position="1"/>
        <end position="26"/>
    </location>
</feature>
<keyword evidence="10" id="KW-1185">Reference proteome</keyword>
<dbReference type="InterPro" id="IPR051136">
    <property type="entry name" value="Intracellular_Lectin-GPT"/>
</dbReference>
<dbReference type="GO" id="GO:0005793">
    <property type="term" value="C:endoplasmic reticulum-Golgi intermediate compartment"/>
    <property type="evidence" value="ECO:0007669"/>
    <property type="project" value="TreeGrafter"/>
</dbReference>
<evidence type="ECO:0000256" key="6">
    <source>
        <dbReference type="SAM" id="Phobius"/>
    </source>
</evidence>